<comment type="caution">
    <text evidence="1">The sequence shown here is derived from an EMBL/GenBank/DDBJ whole genome shotgun (WGS) entry which is preliminary data.</text>
</comment>
<gene>
    <name evidence="1" type="ORF">C7I55_22495</name>
</gene>
<dbReference type="OrthoDB" id="7420165at2"/>
<dbReference type="Proteomes" id="UP000241167">
    <property type="component" value="Unassembled WGS sequence"/>
</dbReference>
<dbReference type="EMBL" id="PXYI01000009">
    <property type="protein sequence ID" value="PSJ37294.1"/>
    <property type="molecule type" value="Genomic_DNA"/>
</dbReference>
<keyword evidence="2" id="KW-1185">Reference proteome</keyword>
<organism evidence="1 2">
    <name type="scientific">Allosphingosinicella deserti</name>
    <dbReference type="NCBI Taxonomy" id="2116704"/>
    <lineage>
        <taxon>Bacteria</taxon>
        <taxon>Pseudomonadati</taxon>
        <taxon>Pseudomonadota</taxon>
        <taxon>Alphaproteobacteria</taxon>
        <taxon>Sphingomonadales</taxon>
        <taxon>Sphingomonadaceae</taxon>
        <taxon>Allosphingosinicella</taxon>
    </lineage>
</organism>
<evidence type="ECO:0008006" key="3">
    <source>
        <dbReference type="Google" id="ProtNLM"/>
    </source>
</evidence>
<name>A0A2P7QH41_9SPHN</name>
<dbReference type="AlphaFoldDB" id="A0A2P7QH41"/>
<evidence type="ECO:0000313" key="2">
    <source>
        <dbReference type="Proteomes" id="UP000241167"/>
    </source>
</evidence>
<sequence>MALGFRRPSGQKAGVKRLPSLPLILGLTAALLAGGAVYAQLEGADRGVPPIDSASTFEVTGVEVDTSAPSAEKARQEGWRQAQLKAWRALWAKTNGRPISEAPNLPDSTLNGMVSGIVVENEQIGPKRYIATLGVLFDRARTGQLLGVSGPVQRSAPMLVIPVMLTGSAYQTFESRNEWQKAWARFRTVNSPVDYVRPTGSGIDPLLLNVSQTRRPGRGWWRMLLDQYGAADVIVPEVHLHRLYPGGPATALFVARAGPDNRILGRVLLKAENGASIGRLFDEGVRRLDQIYSQALTVGQLAPDPSLVVPEPPPVEEFEPEAPVASVVPSLPSTPGEPTTPTAVVTTFSLQVDTPSAAAVNRAELSVSRIGGVTSALTTSLALGGTSVMRVTYMGDAAAFQRALEAQGWRVSGSGASLRISRGGDE</sequence>
<proteinExistence type="predicted"/>
<evidence type="ECO:0000313" key="1">
    <source>
        <dbReference type="EMBL" id="PSJ37294.1"/>
    </source>
</evidence>
<protein>
    <recommendedName>
        <fullName evidence="3">Heavy-metal-associated domain-containing protein</fullName>
    </recommendedName>
</protein>
<reference evidence="1 2" key="1">
    <citation type="submission" date="2018-03" db="EMBL/GenBank/DDBJ databases">
        <title>The draft genome of Sphingosinicella sp. GL-C-18.</title>
        <authorList>
            <person name="Liu L."/>
            <person name="Li L."/>
            <person name="Liang L."/>
            <person name="Zhang X."/>
            <person name="Wang T."/>
        </authorList>
    </citation>
    <scope>NUCLEOTIDE SEQUENCE [LARGE SCALE GENOMIC DNA]</scope>
    <source>
        <strain evidence="1 2">GL-C-18</strain>
    </source>
</reference>
<accession>A0A2P7QH41</accession>